<protein>
    <submittedName>
        <fullName evidence="6">Unannotated protein</fullName>
    </submittedName>
</protein>
<dbReference type="Gene3D" id="3.20.20.30">
    <property type="entry name" value="Luciferase-like domain"/>
    <property type="match status" value="1"/>
</dbReference>
<dbReference type="GO" id="GO:0046306">
    <property type="term" value="P:alkanesulfonate catabolic process"/>
    <property type="evidence" value="ECO:0007669"/>
    <property type="project" value="TreeGrafter"/>
</dbReference>
<dbReference type="InterPro" id="IPR019923">
    <property type="entry name" value="Lucif-like_OxRdtase_MSMEG_2516"/>
</dbReference>
<name>A0A6J6LSZ3_9ZZZZ</name>
<evidence type="ECO:0000256" key="1">
    <source>
        <dbReference type="ARBA" id="ARBA00022630"/>
    </source>
</evidence>
<keyword evidence="1" id="KW-0285">Flavoprotein</keyword>
<keyword evidence="4" id="KW-0503">Monooxygenase</keyword>
<dbReference type="EMBL" id="CAEZWU010000047">
    <property type="protein sequence ID" value="CAB4663999.1"/>
    <property type="molecule type" value="Genomic_DNA"/>
</dbReference>
<evidence type="ECO:0000313" key="6">
    <source>
        <dbReference type="EMBL" id="CAB4663999.1"/>
    </source>
</evidence>
<dbReference type="AlphaFoldDB" id="A0A6J6LSZ3"/>
<keyword evidence="3" id="KW-0560">Oxidoreductase</keyword>
<accession>A0A6J6LSZ3</accession>
<dbReference type="InterPro" id="IPR050172">
    <property type="entry name" value="SsuD_RutA_monooxygenase"/>
</dbReference>
<dbReference type="GO" id="GO:0008726">
    <property type="term" value="F:alkanesulfonate monooxygenase activity"/>
    <property type="evidence" value="ECO:0007669"/>
    <property type="project" value="TreeGrafter"/>
</dbReference>
<evidence type="ECO:0000256" key="2">
    <source>
        <dbReference type="ARBA" id="ARBA00022643"/>
    </source>
</evidence>
<dbReference type="PANTHER" id="PTHR42847:SF4">
    <property type="entry name" value="ALKANESULFONATE MONOOXYGENASE-RELATED"/>
    <property type="match status" value="1"/>
</dbReference>
<evidence type="ECO:0000256" key="3">
    <source>
        <dbReference type="ARBA" id="ARBA00023002"/>
    </source>
</evidence>
<proteinExistence type="predicted"/>
<dbReference type="PANTHER" id="PTHR42847">
    <property type="entry name" value="ALKANESULFONATE MONOOXYGENASE"/>
    <property type="match status" value="1"/>
</dbReference>
<feature type="domain" description="Luciferase-like" evidence="5">
    <location>
        <begin position="12"/>
        <end position="217"/>
    </location>
</feature>
<evidence type="ECO:0000259" key="5">
    <source>
        <dbReference type="Pfam" id="PF00296"/>
    </source>
</evidence>
<organism evidence="6">
    <name type="scientific">freshwater metagenome</name>
    <dbReference type="NCBI Taxonomy" id="449393"/>
    <lineage>
        <taxon>unclassified sequences</taxon>
        <taxon>metagenomes</taxon>
        <taxon>ecological metagenomes</taxon>
    </lineage>
</organism>
<gene>
    <name evidence="6" type="ORF">UFOPK2292_00448</name>
</gene>
<dbReference type="NCBIfam" id="TIGR03621">
    <property type="entry name" value="F420_MSMEG_2516"/>
    <property type="match status" value="1"/>
</dbReference>
<evidence type="ECO:0000256" key="4">
    <source>
        <dbReference type="ARBA" id="ARBA00023033"/>
    </source>
</evidence>
<sequence length="334" mass="36576">MKPFRFGVQAGTCKTKAKWTEFARSAEANGYDIITMPDHFADQLAPIPALMAIASATSSLRIGMLVLDNDFRHPLVLAKELATLDVLSEGRLEIGLGAGWMPSDYEFSGINFDKPSLRIKKLQETITIIKGVFANEQFSFDGAFYKIKNYDGLPKPIQCPMPPLLMGGGGTKMLTLATKEANIISIANTKSKDFAADVIGRMSSMARSRSDSIDKDSKDISKKSMDSLSANAVDEKVAQIQFLAGDRISNIELNIRPFMVNITKDANSAIEILAHGLKTGTQDVLENPFALIGPPEKLIDDLLYRRDRWGISYVTVGPDDIDTFAPVVSHLKGK</sequence>
<dbReference type="SUPFAM" id="SSF51679">
    <property type="entry name" value="Bacterial luciferase-like"/>
    <property type="match status" value="1"/>
</dbReference>
<dbReference type="InterPro" id="IPR036661">
    <property type="entry name" value="Luciferase-like_sf"/>
</dbReference>
<keyword evidence="2" id="KW-0288">FMN</keyword>
<dbReference type="InterPro" id="IPR011251">
    <property type="entry name" value="Luciferase-like_dom"/>
</dbReference>
<reference evidence="6" key="1">
    <citation type="submission" date="2020-05" db="EMBL/GenBank/DDBJ databases">
        <authorList>
            <person name="Chiriac C."/>
            <person name="Salcher M."/>
            <person name="Ghai R."/>
            <person name="Kavagutti S V."/>
        </authorList>
    </citation>
    <scope>NUCLEOTIDE SEQUENCE</scope>
</reference>
<dbReference type="Pfam" id="PF00296">
    <property type="entry name" value="Bac_luciferase"/>
    <property type="match status" value="1"/>
</dbReference>